<dbReference type="EMBL" id="BEDT01000001">
    <property type="protein sequence ID" value="GAX46451.1"/>
    <property type="molecule type" value="Genomic_DNA"/>
</dbReference>
<reference evidence="3" key="1">
    <citation type="submission" date="2017-08" db="EMBL/GenBank/DDBJ databases">
        <title>Draft genome sequence of Lactococcus sp. strain Rs-Y01, isolated from the gut of the lower termite Reticulitermes speratus.</title>
        <authorList>
            <person name="Ohkuma M."/>
            <person name="Yuki M."/>
        </authorList>
    </citation>
    <scope>NUCLEOTIDE SEQUENCE [LARGE SCALE GENOMIC DNA]</scope>
    <source>
        <strain evidence="3">Rs-Y01</strain>
    </source>
</reference>
<keyword evidence="1" id="KW-1133">Transmembrane helix</keyword>
<dbReference type="AlphaFoldDB" id="A0A224X9S3"/>
<keyword evidence="1" id="KW-0472">Membrane</keyword>
<comment type="caution">
    <text evidence="2">The sequence shown here is derived from an EMBL/GenBank/DDBJ whole genome shotgun (WGS) entry which is preliminary data.</text>
</comment>
<dbReference type="InterPro" id="IPR010178">
    <property type="entry name" value="Lit"/>
</dbReference>
<keyword evidence="1" id="KW-0812">Transmembrane</keyword>
<feature type="transmembrane region" description="Helical" evidence="1">
    <location>
        <begin position="121"/>
        <end position="147"/>
    </location>
</feature>
<dbReference type="RefSeq" id="WP_094783546.1">
    <property type="nucleotide sequence ID" value="NZ_BEDT01000001.1"/>
</dbReference>
<keyword evidence="3" id="KW-1185">Reference proteome</keyword>
<gene>
    <name evidence="2" type="ORF">RsY01_30</name>
</gene>
<sequence length="206" mass="23718">MKAKVYFLLTMIWSIAVSASLTILAAIPLFHSLITIFKLPELTYLSPKTISYNFNRLMSYLLNPMVKNLDMPDFKSSQAGLKHFADVKLLFLLALLVTVVLLVPAINFIKKKRYSQFYQGIKICLLIPILLAVVALFGGFESIFISFHQIFFRDSTWLFDPATDPIINILPETYFMLCFMIFGVIYLAFWCVLWLKTKRSFSNAKN</sequence>
<dbReference type="NCBIfam" id="TIGR01906">
    <property type="entry name" value="integ_TIGR01906"/>
    <property type="match status" value="1"/>
</dbReference>
<evidence type="ECO:0000256" key="1">
    <source>
        <dbReference type="SAM" id="Phobius"/>
    </source>
</evidence>
<proteinExistence type="predicted"/>
<dbReference type="Proteomes" id="UP000218689">
    <property type="component" value="Unassembled WGS sequence"/>
</dbReference>
<accession>A0A224X9S3</accession>
<feature type="transmembrane region" description="Helical" evidence="1">
    <location>
        <begin position="7"/>
        <end position="30"/>
    </location>
</feature>
<organism evidence="2 3">
    <name type="scientific">Pseudolactococcus reticulitermitis</name>
    <dbReference type="NCBI Taxonomy" id="2025039"/>
    <lineage>
        <taxon>Bacteria</taxon>
        <taxon>Bacillati</taxon>
        <taxon>Bacillota</taxon>
        <taxon>Bacilli</taxon>
        <taxon>Lactobacillales</taxon>
        <taxon>Streptococcaceae</taxon>
        <taxon>Pseudolactococcus</taxon>
    </lineage>
</organism>
<evidence type="ECO:0000313" key="2">
    <source>
        <dbReference type="EMBL" id="GAX46451.1"/>
    </source>
</evidence>
<evidence type="ECO:0000313" key="3">
    <source>
        <dbReference type="Proteomes" id="UP000218689"/>
    </source>
</evidence>
<evidence type="ECO:0008006" key="4">
    <source>
        <dbReference type="Google" id="ProtNLM"/>
    </source>
</evidence>
<dbReference type="OrthoDB" id="9813051at2"/>
<name>A0A224X9S3_9LACT</name>
<feature type="transmembrane region" description="Helical" evidence="1">
    <location>
        <begin position="89"/>
        <end position="109"/>
    </location>
</feature>
<dbReference type="Pfam" id="PF07314">
    <property type="entry name" value="Lit"/>
    <property type="match status" value="1"/>
</dbReference>
<feature type="transmembrane region" description="Helical" evidence="1">
    <location>
        <begin position="174"/>
        <end position="195"/>
    </location>
</feature>
<protein>
    <recommendedName>
        <fullName evidence="4">Integral membrane protein</fullName>
    </recommendedName>
</protein>